<feature type="binding site" evidence="6">
    <location>
        <begin position="225"/>
        <end position="228"/>
    </location>
    <ligand>
        <name>substrate</name>
    </ligand>
</feature>
<feature type="site" description="Cleavage; by autolysis" evidence="7">
    <location>
        <begin position="196"/>
        <end position="197"/>
    </location>
</feature>
<evidence type="ECO:0000256" key="5">
    <source>
        <dbReference type="PIRSR" id="PIRSR600246-1"/>
    </source>
</evidence>
<gene>
    <name evidence="9" type="ORF">SAMN04488509_101384</name>
</gene>
<dbReference type="CDD" id="cd04701">
    <property type="entry name" value="Asparaginase_2"/>
    <property type="match status" value="1"/>
</dbReference>
<keyword evidence="1" id="KW-0645">Protease</keyword>
<evidence type="ECO:0000256" key="2">
    <source>
        <dbReference type="ARBA" id="ARBA00022801"/>
    </source>
</evidence>
<dbReference type="InterPro" id="IPR000246">
    <property type="entry name" value="Peptidase_T2"/>
</dbReference>
<dbReference type="GO" id="GO:0006508">
    <property type="term" value="P:proteolysis"/>
    <property type="evidence" value="ECO:0007669"/>
    <property type="project" value="UniProtKB-KW"/>
</dbReference>
<evidence type="ECO:0000256" key="6">
    <source>
        <dbReference type="PIRSR" id="PIRSR600246-2"/>
    </source>
</evidence>
<dbReference type="OrthoDB" id="9780217at2"/>
<dbReference type="PANTHER" id="PTHR10188">
    <property type="entry name" value="L-ASPARAGINASE"/>
    <property type="match status" value="1"/>
</dbReference>
<keyword evidence="8" id="KW-0732">Signal</keyword>
<proteinExistence type="predicted"/>
<keyword evidence="10" id="KW-1185">Reference proteome</keyword>
<evidence type="ECO:0000256" key="8">
    <source>
        <dbReference type="SAM" id="SignalP"/>
    </source>
</evidence>
<dbReference type="GO" id="GO:0008233">
    <property type="term" value="F:peptidase activity"/>
    <property type="evidence" value="ECO:0007669"/>
    <property type="project" value="UniProtKB-KW"/>
</dbReference>
<feature type="binding site" evidence="6">
    <location>
        <begin position="247"/>
        <end position="250"/>
    </location>
    <ligand>
        <name>substrate</name>
    </ligand>
</feature>
<dbReference type="InterPro" id="IPR029055">
    <property type="entry name" value="Ntn_hydrolases_N"/>
</dbReference>
<keyword evidence="2" id="KW-0378">Hydrolase</keyword>
<dbReference type="RefSeq" id="WP_091238126.1">
    <property type="nucleotide sequence ID" value="NZ_FNAG01000001.1"/>
</dbReference>
<organism evidence="9 10">
    <name type="scientific">Aquimonas voraii</name>
    <dbReference type="NCBI Taxonomy" id="265719"/>
    <lineage>
        <taxon>Bacteria</taxon>
        <taxon>Pseudomonadati</taxon>
        <taxon>Pseudomonadota</taxon>
        <taxon>Gammaproteobacteria</taxon>
        <taxon>Lysobacterales</taxon>
        <taxon>Lysobacteraceae</taxon>
        <taxon>Aquimonas</taxon>
    </lineage>
</organism>
<dbReference type="Gene3D" id="3.60.20.30">
    <property type="entry name" value="(Glycosyl)asparaginase"/>
    <property type="match status" value="1"/>
</dbReference>
<dbReference type="Proteomes" id="UP000199603">
    <property type="component" value="Unassembled WGS sequence"/>
</dbReference>
<keyword evidence="3" id="KW-0068">Autocatalytic cleavage</keyword>
<feature type="active site" description="Nucleophile" evidence="5">
    <location>
        <position position="197"/>
    </location>
</feature>
<evidence type="ECO:0000256" key="4">
    <source>
        <dbReference type="ARBA" id="ARBA00069124"/>
    </source>
</evidence>
<sequence>MTARRSRLALALTLALPLAAQADEDRFALVIHGGAGTLTREAITPEIDAAIREDLNRALDAGAAVLSQGGASLDAVVASVKVLEDSPYFNAGKGAVFTHEGHNELDASIMDGSTRRAGAVAGLRTVRNPIDLARRVMDDSPHVMLIGEGAERFARERGIERVDPSYFRTEQRWQQLQTVLEREKAQAAMPASTYFGTVGAVAFDHGGRIAAATSTGGMVNKRWGRVGDAPIIGAGTYADAGCGVSATGWGEYFIRLSVAHDICARMRYGWQTLAVAADAVLLEEVPKLGGDGGVIAIDGKGAIRMPFNTAGMYRGWITVEGERGVAIFADESDPDGRTTPN</sequence>
<name>A0A1G6SA01_9GAMM</name>
<feature type="signal peptide" evidence="8">
    <location>
        <begin position="1"/>
        <end position="22"/>
    </location>
</feature>
<dbReference type="STRING" id="265719.SAMN04488509_101384"/>
<reference evidence="9 10" key="1">
    <citation type="submission" date="2016-10" db="EMBL/GenBank/DDBJ databases">
        <authorList>
            <person name="de Groot N.N."/>
        </authorList>
    </citation>
    <scope>NUCLEOTIDE SEQUENCE [LARGE SCALE GENOMIC DNA]</scope>
    <source>
        <strain evidence="9 10">DSM 16957</strain>
    </source>
</reference>
<accession>A0A1G6SA01</accession>
<feature type="chain" id="PRO_5011718103" description="Isoaspartyl peptidase" evidence="8">
    <location>
        <begin position="23"/>
        <end position="341"/>
    </location>
</feature>
<dbReference type="SUPFAM" id="SSF56235">
    <property type="entry name" value="N-terminal nucleophile aminohydrolases (Ntn hydrolases)"/>
    <property type="match status" value="1"/>
</dbReference>
<evidence type="ECO:0000313" key="9">
    <source>
        <dbReference type="EMBL" id="SDD13501.1"/>
    </source>
</evidence>
<protein>
    <recommendedName>
        <fullName evidence="4">Isoaspartyl peptidase</fullName>
    </recommendedName>
</protein>
<dbReference type="GO" id="GO:0016811">
    <property type="term" value="F:hydrolase activity, acting on carbon-nitrogen (but not peptide) bonds, in linear amides"/>
    <property type="evidence" value="ECO:0007669"/>
    <property type="project" value="UniProtKB-ARBA"/>
</dbReference>
<dbReference type="Pfam" id="PF01112">
    <property type="entry name" value="Asparaginase_2"/>
    <property type="match status" value="1"/>
</dbReference>
<evidence type="ECO:0000313" key="10">
    <source>
        <dbReference type="Proteomes" id="UP000199603"/>
    </source>
</evidence>
<dbReference type="PANTHER" id="PTHR10188:SF6">
    <property type="entry name" value="N(4)-(BETA-N-ACETYLGLUCOSAMINYL)-L-ASPARAGINASE"/>
    <property type="match status" value="1"/>
</dbReference>
<dbReference type="AlphaFoldDB" id="A0A1G6SA01"/>
<evidence type="ECO:0000256" key="1">
    <source>
        <dbReference type="ARBA" id="ARBA00022670"/>
    </source>
</evidence>
<dbReference type="FunFam" id="3.60.20.30:FF:000001">
    <property type="entry name" value="Isoaspartyl peptidase/L-asparaginase"/>
    <property type="match status" value="1"/>
</dbReference>
<evidence type="ECO:0000256" key="7">
    <source>
        <dbReference type="PIRSR" id="PIRSR600246-3"/>
    </source>
</evidence>
<evidence type="ECO:0000256" key="3">
    <source>
        <dbReference type="ARBA" id="ARBA00022813"/>
    </source>
</evidence>
<dbReference type="EMBL" id="FNAG01000001">
    <property type="protein sequence ID" value="SDD13501.1"/>
    <property type="molecule type" value="Genomic_DNA"/>
</dbReference>